<dbReference type="Pfam" id="PF06011">
    <property type="entry name" value="TRP"/>
    <property type="match status" value="1"/>
</dbReference>
<feature type="transmembrane region" description="Helical" evidence="2">
    <location>
        <begin position="1230"/>
        <end position="1254"/>
    </location>
</feature>
<evidence type="ECO:0000259" key="3">
    <source>
        <dbReference type="Pfam" id="PF06011"/>
    </source>
</evidence>
<keyword evidence="2" id="KW-1133">Transmembrane helix</keyword>
<dbReference type="EMBL" id="LGRX02004550">
    <property type="protein sequence ID" value="KAK3280073.1"/>
    <property type="molecule type" value="Genomic_DNA"/>
</dbReference>
<feature type="transmembrane region" description="Helical" evidence="2">
    <location>
        <begin position="1168"/>
        <end position="1188"/>
    </location>
</feature>
<feature type="region of interest" description="Disordered" evidence="1">
    <location>
        <begin position="156"/>
        <end position="175"/>
    </location>
</feature>
<dbReference type="InterPro" id="IPR009030">
    <property type="entry name" value="Growth_fac_rcpt_cys_sf"/>
</dbReference>
<comment type="caution">
    <text evidence="5">The sequence shown here is derived from an EMBL/GenBank/DDBJ whole genome shotgun (WGS) entry which is preliminary data.</text>
</comment>
<dbReference type="SMART" id="SM01411">
    <property type="entry name" value="Ephrin_rec_like"/>
    <property type="match status" value="5"/>
</dbReference>
<feature type="transmembrane region" description="Helical" evidence="2">
    <location>
        <begin position="907"/>
        <end position="924"/>
    </location>
</feature>
<organism evidence="5 6">
    <name type="scientific">Cymbomonas tetramitiformis</name>
    <dbReference type="NCBI Taxonomy" id="36881"/>
    <lineage>
        <taxon>Eukaryota</taxon>
        <taxon>Viridiplantae</taxon>
        <taxon>Chlorophyta</taxon>
        <taxon>Pyramimonadophyceae</taxon>
        <taxon>Pyramimonadales</taxon>
        <taxon>Pyramimonadaceae</taxon>
        <taxon>Cymbomonas</taxon>
    </lineage>
</organism>
<gene>
    <name evidence="5" type="ORF">CYMTET_12069</name>
</gene>
<feature type="transmembrane region" description="Helical" evidence="2">
    <location>
        <begin position="1194"/>
        <end position="1218"/>
    </location>
</feature>
<evidence type="ECO:0000256" key="1">
    <source>
        <dbReference type="SAM" id="MobiDB-lite"/>
    </source>
</evidence>
<evidence type="ECO:0000313" key="6">
    <source>
        <dbReference type="Proteomes" id="UP001190700"/>
    </source>
</evidence>
<feature type="transmembrane region" description="Helical" evidence="2">
    <location>
        <begin position="931"/>
        <end position="951"/>
    </location>
</feature>
<dbReference type="InterPro" id="IPR010308">
    <property type="entry name" value="TRP_C"/>
</dbReference>
<feature type="domain" description="TRP C-terminal" evidence="3">
    <location>
        <begin position="1123"/>
        <end position="1222"/>
    </location>
</feature>
<dbReference type="SUPFAM" id="SSF57184">
    <property type="entry name" value="Growth factor receptor domain"/>
    <property type="match status" value="1"/>
</dbReference>
<dbReference type="Pfam" id="PF07699">
    <property type="entry name" value="Ephrin_rec_like"/>
    <property type="match status" value="1"/>
</dbReference>
<evidence type="ECO:0008006" key="7">
    <source>
        <dbReference type="Google" id="ProtNLM"/>
    </source>
</evidence>
<proteinExistence type="predicted"/>
<keyword evidence="6" id="KW-1185">Reference proteome</keyword>
<evidence type="ECO:0000259" key="4">
    <source>
        <dbReference type="Pfam" id="PF07699"/>
    </source>
</evidence>
<protein>
    <recommendedName>
        <fullName evidence="7">Tyrosine-protein kinase ephrin type A/B receptor-like domain-containing protein</fullName>
    </recommendedName>
</protein>
<evidence type="ECO:0000256" key="2">
    <source>
        <dbReference type="SAM" id="Phobius"/>
    </source>
</evidence>
<dbReference type="PANTHER" id="PTHR11319">
    <property type="entry name" value="G PROTEIN-COUPLED RECEPTOR-RELATED"/>
    <property type="match status" value="1"/>
</dbReference>
<dbReference type="Proteomes" id="UP001190700">
    <property type="component" value="Unassembled WGS sequence"/>
</dbReference>
<reference evidence="5 6" key="1">
    <citation type="journal article" date="2015" name="Genome Biol. Evol.">
        <title>Comparative Genomics of a Bacterivorous Green Alga Reveals Evolutionary Causalities and Consequences of Phago-Mixotrophic Mode of Nutrition.</title>
        <authorList>
            <person name="Burns J.A."/>
            <person name="Paasch A."/>
            <person name="Narechania A."/>
            <person name="Kim E."/>
        </authorList>
    </citation>
    <scope>NUCLEOTIDE SEQUENCE [LARGE SCALE GENOMIC DNA]</scope>
    <source>
        <strain evidence="5 6">PLY_AMNH</strain>
    </source>
</reference>
<feature type="domain" description="Tyrosine-protein kinase ephrin type A/B receptor-like" evidence="4">
    <location>
        <begin position="650"/>
        <end position="690"/>
    </location>
</feature>
<keyword evidence="2" id="KW-0472">Membrane</keyword>
<dbReference type="SUPFAM" id="SSF51126">
    <property type="entry name" value="Pectin lyase-like"/>
    <property type="match status" value="1"/>
</dbReference>
<accession>A0AAE0GLE2</accession>
<sequence>MAGLLPKEMRGGLFVENSILLMQDSTLTQNEAYFRGGALQTLESDVTLIRVTISENTALYSGGGLQFAASIICITESHIAHNRLVATGSGSPRFVNGALRLVEKDGTGGGIHVSQQSRIELGNVSMCDNDALYAGGGMYLDSESNAELRQVLADPLPEASREPPQAAPPESVPSAAKGSWVRALRNTAGLHGGALSMLLATCQLTDVRFEENEAALGSGGSIHCATGYISGAGEMRFGRNRGMDGGALSLTACTFEVLRSVPVFSTNFARQQGGAVTVFEKGTLDFRKGGVFEHNRCGSAGGVLHIRSLGNVLMDAAAFHNNTAGAGAVAYTEGSLMLSHSNLTENVAAGDAGGVYVRLTETTPADTVVNLTGVHFEGNAARSAGNGGALYAVDWSGQGALHRLYVRDVAFVHNEAEGGGGAVFSNGNFVCERCGFAGNAAAYGNDTAMPPATLTVINSTGNISSASGLTLPLMRVEARDGYGNLAATMASRALLSSNTLRITAGQGFFERGVVEFDSVQLYATPGTRHRMQLEVLELQAASAAGAALSLEFEVHLRACAPDEYEDANGVCQRCSEDMYLGGSANGTCIYCGTGQVALRDASGVQCRACPPGTFQTSTELDGRTCQLCPPGTFQTEPGKIACLPCEKGEFSNASGRATRCNQCAKGSFQNVSGSVQCTLCPRGFHADREGQPLCRKCELNSYASLPGMTDCVKCPTYTGHHLASTAQIVAFVATKPEECYPNIGYYGVPGESPLPCPAGGVCCQCPAGSFASLEQGLDRLKQYDAVQYSDYCDCKRGTSPYPYPASGYVRAEGKGFEHRFLACPNEGSCKGALTVYAAAEAFLLHEGAGGNASSSTAVEMWTDSATLLTLGHCAEGYTGRLCRSCAEGFYQMSGFCMECPATYRGKVLLTVGGGLAVIGMWVLLGVYLASMYASLSVVLLYMQVGSMLQGIDLNWPSSVEYWALAQQIVNFDVDFVSPQCIITTYSFHWSYYVQMSLPLFVLLLNGLLHLVGRLRIGQESKLDSAGKVQAIAKLRNERVASVLSFQEIVYHSLCIRCFQPWVCSTGGDGLEYLMAAPDTECWEGKHIPMLVVSGLALALYVVGIPFLFYGAVLAYGLKNNALKERSFSATYGWLYNKYELSWMWWSMVILARRLLCAAILVFFQRQPFLQAVLALSVLVVAIMAHYFARPFVDVFVDITDSISLCSLLSIVVFGMMFYTEDLHDISSERILVPFFLGVAAPICFGCLAVCADVYNNHVASQAIQKLLKNYTGDIAKYDNRFHLVAVHLHNLAELTKETNPAGVMSEDDFVHELRGLDDGIHPELKPSHACHMYQQAAKLHATLYRYPIGTEADGKTKTGAAGDCPMESGKEALSEARSEPTIHLLSLSVALQYIEALLRDAVISSKSMCWEKSSTSNNALSSGDDAFSLQEMRRLWSMNMPTLLTDEEKEVLLGFVFPQCAAYRGKGDDGIEKMDDALLEQLCIGKVTIADMLQTTVVFVEQQAQIIGLIQKCFSALVDCGSEEGDAAVAAVAEEIVSPPTVSFRRTFSRATLMRQAGTLVNHTMNTVVSRFDSLVVGSKLSQDKHAMGMDACKSLLDTLDPRGLTQDWVHNHQQALLIPIFYELGNYINVLHHLTAHDQVVHLYNTGFMSVLLHGLCDSFPFIFDWMVGASTEELEVMARFLQSLCEYRQNAPFKETKEYSKIFPKVNLAPICNMLLQTRSRGESQALRVLCESLMEHSFTSAKVLQKLTSFPKETLKRISSSKNTSFQNLPEHAWDADRISGERMWQSAFVPHG</sequence>
<dbReference type="Gene3D" id="2.10.50.10">
    <property type="entry name" value="Tumor Necrosis Factor Receptor, subunit A, domain 2"/>
    <property type="match status" value="2"/>
</dbReference>
<name>A0AAE0GLE2_9CHLO</name>
<feature type="transmembrane region" description="Helical" evidence="2">
    <location>
        <begin position="991"/>
        <end position="1011"/>
    </location>
</feature>
<dbReference type="InterPro" id="IPR011050">
    <property type="entry name" value="Pectin_lyase_fold/virulence"/>
</dbReference>
<dbReference type="InterPro" id="IPR011641">
    <property type="entry name" value="Tyr-kin_ephrin_A/B_rcpt-like"/>
</dbReference>
<feature type="transmembrane region" description="Helical" evidence="2">
    <location>
        <begin position="1095"/>
        <end position="1117"/>
    </location>
</feature>
<dbReference type="PANTHER" id="PTHR11319:SF35">
    <property type="entry name" value="OUTER MEMBRANE PROTEIN PMPC-RELATED"/>
    <property type="match status" value="1"/>
</dbReference>
<evidence type="ECO:0000313" key="5">
    <source>
        <dbReference type="EMBL" id="KAK3280073.1"/>
    </source>
</evidence>
<keyword evidence="2" id="KW-0812">Transmembrane</keyword>
<feature type="transmembrane region" description="Helical" evidence="2">
    <location>
        <begin position="1142"/>
        <end position="1163"/>
    </location>
</feature>